<dbReference type="Gene3D" id="1.10.443.10">
    <property type="entry name" value="Intergrase catalytic core"/>
    <property type="match status" value="1"/>
</dbReference>
<feature type="compositionally biased region" description="Polar residues" evidence="1">
    <location>
        <begin position="748"/>
        <end position="757"/>
    </location>
</feature>
<feature type="compositionally biased region" description="Low complexity" evidence="1">
    <location>
        <begin position="575"/>
        <end position="618"/>
    </location>
</feature>
<feature type="transmembrane region" description="Helical" evidence="2">
    <location>
        <begin position="2193"/>
        <end position="2216"/>
    </location>
</feature>
<feature type="region of interest" description="Disordered" evidence="1">
    <location>
        <begin position="570"/>
        <end position="627"/>
    </location>
</feature>
<feature type="compositionally biased region" description="Low complexity" evidence="1">
    <location>
        <begin position="2086"/>
        <end position="2096"/>
    </location>
</feature>
<feature type="compositionally biased region" description="Basic and acidic residues" evidence="1">
    <location>
        <begin position="770"/>
        <end position="805"/>
    </location>
</feature>
<feature type="non-terminal residue" evidence="3">
    <location>
        <position position="2334"/>
    </location>
</feature>
<feature type="compositionally biased region" description="Low complexity" evidence="1">
    <location>
        <begin position="1863"/>
        <end position="1876"/>
    </location>
</feature>
<evidence type="ECO:0000256" key="2">
    <source>
        <dbReference type="SAM" id="Phobius"/>
    </source>
</evidence>
<dbReference type="InterPro" id="IPR013762">
    <property type="entry name" value="Integrase-like_cat_sf"/>
</dbReference>
<keyword evidence="4" id="KW-1185">Reference proteome</keyword>
<feature type="region of interest" description="Disordered" evidence="1">
    <location>
        <begin position="2086"/>
        <end position="2150"/>
    </location>
</feature>
<evidence type="ECO:0000313" key="4">
    <source>
        <dbReference type="Proteomes" id="UP000291116"/>
    </source>
</evidence>
<dbReference type="InterPro" id="IPR043502">
    <property type="entry name" value="DNA/RNA_pol_sf"/>
</dbReference>
<dbReference type="GO" id="GO:0003677">
    <property type="term" value="F:DNA binding"/>
    <property type="evidence" value="ECO:0007669"/>
    <property type="project" value="InterPro"/>
</dbReference>
<dbReference type="SUPFAM" id="SSF56672">
    <property type="entry name" value="DNA/RNA polymerases"/>
    <property type="match status" value="1"/>
</dbReference>
<feature type="region of interest" description="Disordered" evidence="1">
    <location>
        <begin position="1729"/>
        <end position="1777"/>
    </location>
</feature>
<sequence>MGSTADPRPLRYTDLFIDPQANPFGNDPQIRKNAYRGIYQRFSAGPAPLTAAGLLDHVLNLFEAKAVGGIGIFVNDTTLLPQLRVIHGIRKYPGSLMEHSSNANKAFGYLDDVVSGRGELVQVTANMFALTNEVRVHPEAQHQLELESNPDLQFTGPLTNEANPQAEKLRCRHTFFIPFKLMPHVLGKKLTPRAAYFIIQPWLAAADLRDVAEPLLTALRIGSTQVLSSTPGGGAICEIAATEPGPLFRAEANLTLYMEEKVLHRDLPGLVSVPSLVGPETAALTAAVSTLTDTHLRATQASEHRRAEDAKPATLEEVFGSLNAQRLRTLCSAKQAEDLPPVYTAWTSKKKGEKLHALFQSHVDQSARELGLQPPFVPLAALKSFQAFRFYGIDDCELGDGILPMAFAPPGGSPTARKQQLEDATAAAAYDTMVSTEGNSISFSDATTLGKAKGYIPVDWTEALLQLEGYLPVLATLIGTDHPLVRNYLSGLDRLKRIQLTLRHALKDECGGKLAPAILVYYFQIRVRCWLEDQWDSDTPVEAPSFTQEFRTFKLSRNLNWLPGISDVPALQGLRKPTTPAPSARTPARGGTGATTRGRSGQSGPSSNNNNNNTPQTRVENHNQDPRILATEGELKTRLKNWKIAKAMSSMKAKGKGPCLRNDGKEMCHSWRAKGFCYDGCRLGGGRQPALCHTAAVPLPPRKRQKRRVQNTAADWEMSHSPVELGKQCTQEHIPHNCKRRQEPVPESSPNANSQTPEESRDYTGPGTTHRRDAGGQREPADGPWEPVDKRVESPRAPHTTTEARERPLTTTYPYDRLDAHVTKAVTAFHQANCWGDFVRSVRGRGDLHPEVGELPHPAAQLLHSFQQEGTPAVMMSPPWGAARIAGALARGPHKSSHNGIEFLREEYADMMDKQQWTVLPASLVTGIPGLCLSPLGLVPQRGRRDRMISDYSYFGVNAETAPLAPAEAMQFGRALKRLLQRIHSANSRFGPVYLSKIDLSDGFYRLWVKPEDTLSLAVLFPKREGEQPLVGIPLTNPMGWCSSPPNFSACTETVADLANGILLKVGLGKMRRFPHRLDEISETPPEEAETILQPQPAETPVREASFPARKPLCYWDIYVDDFCGLVQGNQWTRRAVKRALLHSLDKVFRPLDKQDTPYRQEPASIKKLKKGDATWTTSKVILGWLIDTTTKTISLPPHRVARLQELLQAIQPTQKYAKVADWHKLLGELRSMSLALPGSLGLFSMLQEAFCHQEKGRNRLRLTRALHGFLQDFQWLAKDIASRPTRIAKLVPDLWPATIGACDAAGDGMGGVHFIPLPDGRIQPLYWRAPFPAWIRRDLVSFANPEGKITNSELELAGSIAHIDILAQAAAVGERTVHNLYDNTATVHWQRKGAATTPGPVAYLLRLQSLHQRLFRYVPRHDYIPGPANTMADTLSWAWHLSDSQLLAYFNRFFPQSLPWQSCRLRKPMYSALILAFPTPQRQAVANMICIAFFFCLRPGEYTGTTSDDQAFSLDDITFFVGTRRLSSAAASDADISAATSIQLTFTTQKNGIKGDVIAHARSTDPLCCPVTAVIRQFLLHRHHSTTFDGSVKLASFYDATRGTNVRITSTMITTTMRWHAAILQHTTGIAPASLSARSLRAGGAMALLQGQCDSNVIKLLARWHSDAMMRYLHQQSVPLFRNLASLMFNNGTYSFLPEESVPSASWKDSKFFGAEIHITAAKPNQALSTMDLNDDKGRSSGLPQTTTKKPPPQRQSRNYRSDQEEEKKSSGNEDIEVAINDGRSILSSSTTATTKTAAAAALLDQQIEGQRQKGVNNFDDNAGGKSRPDADADRAFKQKAKAARMSAVSSGAYRKPPPPGSVAAPASTAAVATARDMSDAMAKSRGRRNAGAKNQQKRPVPAHLRDSSTGGHRNGGNTGSKNQTNTTKLERLEEEVAAKARGKAPTSAGARASVTKRNPPGLSPNRSQSEASSPGSSFTAVKRMNRMEADIAAKEQSRASRGSGDRPAGKRLDRLEADVAAKERAKASRVTGKKASAIARKLAKNQQQRGAPATVPGAVSSTEGGGRAALLAKKKRNVAASVAATGTSEGAASSKLKKAPPSHGVNHLVGGEKQPKHESPDASDGGAGGPTNVPPGTGGTEVGGRYESDSNNGLAVAVAVRENEDVFIPSAVEYDPDAIKYPVYKNQRVRVYGLLFCILLIIVTACTIGVLTILQREDDEQHHVPTESPTCARCTLDYIEQLELEVGSQKLNDPESPEYLAKEWIIHEDEMQLLPTDLNFIQRFIMAAFYFDTHQVAPWRSCNQQSIDLADNETEKCDFLKLSGIKPLVFEA</sequence>
<feature type="compositionally biased region" description="Basic and acidic residues" evidence="1">
    <location>
        <begin position="1828"/>
        <end position="1838"/>
    </location>
</feature>
<keyword evidence="2" id="KW-0472">Membrane</keyword>
<reference evidence="3 4" key="1">
    <citation type="submission" date="2019-01" db="EMBL/GenBank/DDBJ databases">
        <authorList>
            <person name="Ferrante I. M."/>
        </authorList>
    </citation>
    <scope>NUCLEOTIDE SEQUENCE [LARGE SCALE GENOMIC DNA]</scope>
    <source>
        <strain evidence="3 4">B856</strain>
    </source>
</reference>
<evidence type="ECO:0000256" key="1">
    <source>
        <dbReference type="SAM" id="MobiDB-lite"/>
    </source>
</evidence>
<dbReference type="InterPro" id="IPR052055">
    <property type="entry name" value="Hepadnavirus_pol/RT"/>
</dbReference>
<organism evidence="3 4">
    <name type="scientific">Pseudo-nitzschia multistriata</name>
    <dbReference type="NCBI Taxonomy" id="183589"/>
    <lineage>
        <taxon>Eukaryota</taxon>
        <taxon>Sar</taxon>
        <taxon>Stramenopiles</taxon>
        <taxon>Ochrophyta</taxon>
        <taxon>Bacillariophyta</taxon>
        <taxon>Bacillariophyceae</taxon>
        <taxon>Bacillariophycidae</taxon>
        <taxon>Bacillariales</taxon>
        <taxon>Bacillariaceae</taxon>
        <taxon>Pseudo-nitzschia</taxon>
    </lineage>
</organism>
<gene>
    <name evidence="3" type="ORF">PSNMU_V1.4_AUG-EV-PASAV3_0067230</name>
</gene>
<feature type="region of interest" description="Disordered" evidence="1">
    <location>
        <begin position="702"/>
        <end position="726"/>
    </location>
</feature>
<feature type="compositionally biased region" description="Basic and acidic residues" evidence="1">
    <location>
        <begin position="1930"/>
        <end position="1940"/>
    </location>
</feature>
<protein>
    <recommendedName>
        <fullName evidence="5">Reverse transcriptase domain-containing protein</fullName>
    </recommendedName>
</protein>
<feature type="region of interest" description="Disordered" evidence="1">
    <location>
        <begin position="1994"/>
        <end position="2015"/>
    </location>
</feature>
<dbReference type="EMBL" id="CAACVS010000240">
    <property type="protein sequence ID" value="VEU39857.1"/>
    <property type="molecule type" value="Genomic_DNA"/>
</dbReference>
<dbReference type="Proteomes" id="UP000291116">
    <property type="component" value="Unassembled WGS sequence"/>
</dbReference>
<evidence type="ECO:0000313" key="3">
    <source>
        <dbReference type="EMBL" id="VEU39857.1"/>
    </source>
</evidence>
<feature type="region of interest" description="Disordered" evidence="1">
    <location>
        <begin position="738"/>
        <end position="805"/>
    </location>
</feature>
<dbReference type="GO" id="GO:0006310">
    <property type="term" value="P:DNA recombination"/>
    <property type="evidence" value="ECO:0007669"/>
    <property type="project" value="InterPro"/>
</dbReference>
<dbReference type="PANTHER" id="PTHR33050">
    <property type="entry name" value="REVERSE TRANSCRIPTASE DOMAIN-CONTAINING PROTEIN"/>
    <property type="match status" value="1"/>
</dbReference>
<name>A0A448ZCT6_9STRA</name>
<keyword evidence="2" id="KW-0812">Transmembrane</keyword>
<evidence type="ECO:0008006" key="5">
    <source>
        <dbReference type="Google" id="ProtNLM"/>
    </source>
</evidence>
<dbReference type="GO" id="GO:0015074">
    <property type="term" value="P:DNA integration"/>
    <property type="evidence" value="ECO:0007669"/>
    <property type="project" value="InterPro"/>
</dbReference>
<feature type="compositionally biased region" description="Polar residues" evidence="1">
    <location>
        <begin position="1966"/>
        <end position="1981"/>
    </location>
</feature>
<feature type="region of interest" description="Disordered" evidence="1">
    <location>
        <begin position="2045"/>
        <end position="2065"/>
    </location>
</feature>
<accession>A0A448ZCT6</accession>
<feature type="region of interest" description="Disordered" evidence="1">
    <location>
        <begin position="1813"/>
        <end position="1982"/>
    </location>
</feature>
<dbReference type="PANTHER" id="PTHR33050:SF7">
    <property type="entry name" value="RIBONUCLEASE H"/>
    <property type="match status" value="1"/>
</dbReference>
<keyword evidence="2" id="KW-1133">Transmembrane helix</keyword>
<feature type="compositionally biased region" description="Basic and acidic residues" evidence="1">
    <location>
        <begin position="1761"/>
        <end position="1773"/>
    </location>
</feature>
<proteinExistence type="predicted"/>